<feature type="transmembrane region" description="Helical" evidence="1">
    <location>
        <begin position="31"/>
        <end position="51"/>
    </location>
</feature>
<keyword evidence="3" id="KW-1185">Reference proteome</keyword>
<dbReference type="Proteomes" id="UP001500212">
    <property type="component" value="Unassembled WGS sequence"/>
</dbReference>
<sequence>MHTTKISFVAAPALMGAYGVARLIDHQSRFGWTLGHVLMLAGLMLFGWVLLGLRRLTPGRTGTAFAGIGLIGLAATIAQIGIDIVVGLLARDEADKQHMFHQIQDVPGVLPVVYTVVPILFYVGMLGLTVLAAVVRPRAVAWWTPTLIALGTVAAAANLDYIPVAGLLYVLALAPLAFRPTRRTAHTLA</sequence>
<gene>
    <name evidence="2" type="ORF">GCM10023195_16610</name>
</gene>
<feature type="transmembrane region" description="Helical" evidence="1">
    <location>
        <begin position="6"/>
        <end position="24"/>
    </location>
</feature>
<organism evidence="2 3">
    <name type="scientific">Actinoallomurus liliacearum</name>
    <dbReference type="NCBI Taxonomy" id="1080073"/>
    <lineage>
        <taxon>Bacteria</taxon>
        <taxon>Bacillati</taxon>
        <taxon>Actinomycetota</taxon>
        <taxon>Actinomycetes</taxon>
        <taxon>Streptosporangiales</taxon>
        <taxon>Thermomonosporaceae</taxon>
        <taxon>Actinoallomurus</taxon>
    </lineage>
</organism>
<comment type="caution">
    <text evidence="2">The sequence shown here is derived from an EMBL/GenBank/DDBJ whole genome shotgun (WGS) entry which is preliminary data.</text>
</comment>
<keyword evidence="1" id="KW-0472">Membrane</keyword>
<dbReference type="RefSeq" id="WP_345350885.1">
    <property type="nucleotide sequence ID" value="NZ_BAABHJ010000005.1"/>
</dbReference>
<evidence type="ECO:0008006" key="4">
    <source>
        <dbReference type="Google" id="ProtNLM"/>
    </source>
</evidence>
<reference evidence="3" key="1">
    <citation type="journal article" date="2019" name="Int. J. Syst. Evol. Microbiol.">
        <title>The Global Catalogue of Microorganisms (GCM) 10K type strain sequencing project: providing services to taxonomists for standard genome sequencing and annotation.</title>
        <authorList>
            <consortium name="The Broad Institute Genomics Platform"/>
            <consortium name="The Broad Institute Genome Sequencing Center for Infectious Disease"/>
            <person name="Wu L."/>
            <person name="Ma J."/>
        </authorList>
    </citation>
    <scope>NUCLEOTIDE SEQUENCE [LARGE SCALE GENOMIC DNA]</scope>
    <source>
        <strain evidence="3">JCM 17938</strain>
    </source>
</reference>
<accession>A0ABP8TGW1</accession>
<keyword evidence="1" id="KW-1133">Transmembrane helix</keyword>
<keyword evidence="1" id="KW-0812">Transmembrane</keyword>
<feature type="transmembrane region" description="Helical" evidence="1">
    <location>
        <begin position="111"/>
        <end position="135"/>
    </location>
</feature>
<protein>
    <recommendedName>
        <fullName evidence="4">Yip1 domain-containing protein</fullName>
    </recommendedName>
</protein>
<proteinExistence type="predicted"/>
<evidence type="ECO:0000313" key="2">
    <source>
        <dbReference type="EMBL" id="GAA4604841.1"/>
    </source>
</evidence>
<dbReference type="EMBL" id="BAABHJ010000005">
    <property type="protein sequence ID" value="GAA4604841.1"/>
    <property type="molecule type" value="Genomic_DNA"/>
</dbReference>
<feature type="transmembrane region" description="Helical" evidence="1">
    <location>
        <begin position="63"/>
        <end position="90"/>
    </location>
</feature>
<feature type="transmembrane region" description="Helical" evidence="1">
    <location>
        <begin position="147"/>
        <end position="174"/>
    </location>
</feature>
<name>A0ABP8TGW1_9ACTN</name>
<evidence type="ECO:0000313" key="3">
    <source>
        <dbReference type="Proteomes" id="UP001500212"/>
    </source>
</evidence>
<evidence type="ECO:0000256" key="1">
    <source>
        <dbReference type="SAM" id="Phobius"/>
    </source>
</evidence>